<keyword evidence="5 8" id="KW-0238">DNA-binding</keyword>
<dbReference type="OrthoDB" id="9790442at2"/>
<dbReference type="EMBL" id="RBVX01000008">
    <property type="protein sequence ID" value="RSL33357.1"/>
    <property type="molecule type" value="Genomic_DNA"/>
</dbReference>
<feature type="DNA-binding region" description="OmpR/PhoB-type" evidence="8">
    <location>
        <begin position="134"/>
        <end position="233"/>
    </location>
</feature>
<evidence type="ECO:0000256" key="8">
    <source>
        <dbReference type="PROSITE-ProRule" id="PRU01091"/>
    </source>
</evidence>
<dbReference type="RefSeq" id="WP_125555762.1">
    <property type="nucleotide sequence ID" value="NZ_RBVX01000008.1"/>
</dbReference>
<gene>
    <name evidence="11" type="ORF">D7Z54_10310</name>
</gene>
<evidence type="ECO:0000256" key="6">
    <source>
        <dbReference type="ARBA" id="ARBA00023163"/>
    </source>
</evidence>
<dbReference type="PANTHER" id="PTHR48111:SF1">
    <property type="entry name" value="TWO-COMPONENT RESPONSE REGULATOR ORR33"/>
    <property type="match status" value="1"/>
</dbReference>
<evidence type="ECO:0000313" key="11">
    <source>
        <dbReference type="EMBL" id="RSL33357.1"/>
    </source>
</evidence>
<dbReference type="InterPro" id="IPR001867">
    <property type="entry name" value="OmpR/PhoB-type_DNA-bd"/>
</dbReference>
<evidence type="ECO:0000256" key="4">
    <source>
        <dbReference type="ARBA" id="ARBA00023015"/>
    </source>
</evidence>
<dbReference type="SMART" id="SM00862">
    <property type="entry name" value="Trans_reg_C"/>
    <property type="match status" value="1"/>
</dbReference>
<reference evidence="11 12" key="1">
    <citation type="submission" date="2018-10" db="EMBL/GenBank/DDBJ databases">
        <title>Draft genome sequence of Bacillus salarius IM0101, isolated from a hypersaline soil in Inner Mongolia, China.</title>
        <authorList>
            <person name="Yamprayoonswat W."/>
            <person name="Boonvisut S."/>
            <person name="Jumpathong W."/>
            <person name="Sittihan S."/>
            <person name="Ruangsuj P."/>
            <person name="Wanthongcharoen S."/>
            <person name="Thongpramul N."/>
            <person name="Pimmason S."/>
            <person name="Yu B."/>
            <person name="Yasawong M."/>
        </authorList>
    </citation>
    <scope>NUCLEOTIDE SEQUENCE [LARGE SCALE GENOMIC DNA]</scope>
    <source>
        <strain evidence="11 12">IM0101</strain>
    </source>
</reference>
<dbReference type="CDD" id="cd17574">
    <property type="entry name" value="REC_OmpR"/>
    <property type="match status" value="1"/>
</dbReference>
<evidence type="ECO:0000259" key="9">
    <source>
        <dbReference type="PROSITE" id="PS50110"/>
    </source>
</evidence>
<protein>
    <submittedName>
        <fullName evidence="11">DNA-binding response regulator</fullName>
    </submittedName>
</protein>
<evidence type="ECO:0000256" key="2">
    <source>
        <dbReference type="ARBA" id="ARBA00022553"/>
    </source>
</evidence>
<dbReference type="GO" id="GO:0000156">
    <property type="term" value="F:phosphorelay response regulator activity"/>
    <property type="evidence" value="ECO:0007669"/>
    <property type="project" value="TreeGrafter"/>
</dbReference>
<evidence type="ECO:0000313" key="12">
    <source>
        <dbReference type="Proteomes" id="UP000275076"/>
    </source>
</evidence>
<evidence type="ECO:0000256" key="3">
    <source>
        <dbReference type="ARBA" id="ARBA00023012"/>
    </source>
</evidence>
<comment type="caution">
    <text evidence="11">The sequence shown here is derived from an EMBL/GenBank/DDBJ whole genome shotgun (WGS) entry which is preliminary data.</text>
</comment>
<organism evidence="11 12">
    <name type="scientific">Salibacterium salarium</name>
    <dbReference type="NCBI Taxonomy" id="284579"/>
    <lineage>
        <taxon>Bacteria</taxon>
        <taxon>Bacillati</taxon>
        <taxon>Bacillota</taxon>
        <taxon>Bacilli</taxon>
        <taxon>Bacillales</taxon>
        <taxon>Bacillaceae</taxon>
    </lineage>
</organism>
<keyword evidence="2 7" id="KW-0597">Phosphoprotein</keyword>
<dbReference type="Pfam" id="PF00486">
    <property type="entry name" value="Trans_reg_C"/>
    <property type="match status" value="1"/>
</dbReference>
<dbReference type="InterPro" id="IPR036388">
    <property type="entry name" value="WH-like_DNA-bd_sf"/>
</dbReference>
<dbReference type="SMART" id="SM00448">
    <property type="entry name" value="REC"/>
    <property type="match status" value="1"/>
</dbReference>
<sequence>MINAAKKVLIVEDDEDIRNLIELYLQNKYEVLSTNDGVEALSVIKEHQPHLILLDVLLPGMNGMDLCEKLRETDMETPVLFLSAKRDFDDKIQGLELGADDYITKPFDPGELMARVHAHLRRNDIFTTQQWPKGNILIAGDLEIDMNSYSVTQNGKPLHLFAKEMQLLLMLAQSPNQVFSTEQLYDSVWGADRFGDLKTVSVHISNLRKKIEKKPAKPQYIITVRGFGYKFSK</sequence>
<keyword evidence="3" id="KW-0902">Two-component regulatory system</keyword>
<keyword evidence="12" id="KW-1185">Reference proteome</keyword>
<accession>A0A428N534</accession>
<dbReference type="GO" id="GO:0032993">
    <property type="term" value="C:protein-DNA complex"/>
    <property type="evidence" value="ECO:0007669"/>
    <property type="project" value="TreeGrafter"/>
</dbReference>
<dbReference type="Gene3D" id="6.10.250.690">
    <property type="match status" value="1"/>
</dbReference>
<keyword evidence="4" id="KW-0805">Transcription regulation</keyword>
<dbReference type="InterPro" id="IPR001789">
    <property type="entry name" value="Sig_transdc_resp-reg_receiver"/>
</dbReference>
<feature type="domain" description="Response regulatory" evidence="9">
    <location>
        <begin position="7"/>
        <end position="120"/>
    </location>
</feature>
<feature type="domain" description="OmpR/PhoB-type" evidence="10">
    <location>
        <begin position="134"/>
        <end position="233"/>
    </location>
</feature>
<dbReference type="PROSITE" id="PS51755">
    <property type="entry name" value="OMPR_PHOB"/>
    <property type="match status" value="1"/>
</dbReference>
<comment type="subcellular location">
    <subcellularLocation>
        <location evidence="1">Cytoplasm</location>
    </subcellularLocation>
</comment>
<dbReference type="FunFam" id="1.10.10.10:FF:000018">
    <property type="entry name" value="DNA-binding response regulator ResD"/>
    <property type="match status" value="1"/>
</dbReference>
<feature type="modified residue" description="4-aspartylphosphate" evidence="7">
    <location>
        <position position="55"/>
    </location>
</feature>
<dbReference type="Gene3D" id="3.40.50.2300">
    <property type="match status" value="1"/>
</dbReference>
<dbReference type="PANTHER" id="PTHR48111">
    <property type="entry name" value="REGULATOR OF RPOS"/>
    <property type="match status" value="1"/>
</dbReference>
<evidence type="ECO:0000256" key="5">
    <source>
        <dbReference type="ARBA" id="ARBA00023125"/>
    </source>
</evidence>
<dbReference type="InterPro" id="IPR039420">
    <property type="entry name" value="WalR-like"/>
</dbReference>
<evidence type="ECO:0000256" key="7">
    <source>
        <dbReference type="PROSITE-ProRule" id="PRU00169"/>
    </source>
</evidence>
<dbReference type="SUPFAM" id="SSF52172">
    <property type="entry name" value="CheY-like"/>
    <property type="match status" value="1"/>
</dbReference>
<dbReference type="PROSITE" id="PS50110">
    <property type="entry name" value="RESPONSE_REGULATORY"/>
    <property type="match status" value="1"/>
</dbReference>
<keyword evidence="6" id="KW-0804">Transcription</keyword>
<dbReference type="Proteomes" id="UP000275076">
    <property type="component" value="Unassembled WGS sequence"/>
</dbReference>
<evidence type="ECO:0000256" key="1">
    <source>
        <dbReference type="ARBA" id="ARBA00004496"/>
    </source>
</evidence>
<dbReference type="CDD" id="cd00383">
    <property type="entry name" value="trans_reg_C"/>
    <property type="match status" value="1"/>
</dbReference>
<name>A0A428N534_9BACI</name>
<proteinExistence type="predicted"/>
<dbReference type="Pfam" id="PF00072">
    <property type="entry name" value="Response_reg"/>
    <property type="match status" value="1"/>
</dbReference>
<dbReference type="GO" id="GO:0006355">
    <property type="term" value="P:regulation of DNA-templated transcription"/>
    <property type="evidence" value="ECO:0007669"/>
    <property type="project" value="InterPro"/>
</dbReference>
<dbReference type="GO" id="GO:0005829">
    <property type="term" value="C:cytosol"/>
    <property type="evidence" value="ECO:0007669"/>
    <property type="project" value="TreeGrafter"/>
</dbReference>
<dbReference type="Gene3D" id="1.10.10.10">
    <property type="entry name" value="Winged helix-like DNA-binding domain superfamily/Winged helix DNA-binding domain"/>
    <property type="match status" value="1"/>
</dbReference>
<dbReference type="InterPro" id="IPR011006">
    <property type="entry name" value="CheY-like_superfamily"/>
</dbReference>
<dbReference type="GO" id="GO:0000976">
    <property type="term" value="F:transcription cis-regulatory region binding"/>
    <property type="evidence" value="ECO:0007669"/>
    <property type="project" value="TreeGrafter"/>
</dbReference>
<dbReference type="AlphaFoldDB" id="A0A428N534"/>
<evidence type="ECO:0000259" key="10">
    <source>
        <dbReference type="PROSITE" id="PS51755"/>
    </source>
</evidence>